<dbReference type="RefSeq" id="WP_139455824.1">
    <property type="nucleotide sequence ID" value="NZ_VDCH01000001.1"/>
</dbReference>
<proteinExistence type="predicted"/>
<sequence>MSLFDRQPPVVWISRVALAFVWIYQGIVPKLVCQSPVELGLLAHLGPLYGIFCSVMGYGEMLFGLLILLSPWRWPFLLNIAAMLSLLGFVSLHEPGLLTEAFNPVSLNAAVIALSVIAFISMRKPAA</sequence>
<keyword evidence="3" id="KW-1185">Reference proteome</keyword>
<dbReference type="EMBL" id="VDCH01000001">
    <property type="protein sequence ID" value="TNJ40354.1"/>
    <property type="molecule type" value="Genomic_DNA"/>
</dbReference>
<evidence type="ECO:0000256" key="1">
    <source>
        <dbReference type="SAM" id="Phobius"/>
    </source>
</evidence>
<evidence type="ECO:0000313" key="2">
    <source>
        <dbReference type="EMBL" id="TNJ40354.1"/>
    </source>
</evidence>
<gene>
    <name evidence="2" type="ORF">FGF66_00940</name>
</gene>
<keyword evidence="1" id="KW-0472">Membrane</keyword>
<protein>
    <recommendedName>
        <fullName evidence="4">DoxX family protein</fullName>
    </recommendedName>
</protein>
<evidence type="ECO:0000313" key="3">
    <source>
        <dbReference type="Proteomes" id="UP000308271"/>
    </source>
</evidence>
<keyword evidence="1" id="KW-0812">Transmembrane</keyword>
<feature type="transmembrane region" description="Helical" evidence="1">
    <location>
        <begin position="48"/>
        <end position="69"/>
    </location>
</feature>
<dbReference type="OrthoDB" id="6199084at2"/>
<dbReference type="AlphaFoldDB" id="A0A5C4SA02"/>
<reference evidence="2 3" key="1">
    <citation type="submission" date="2019-05" db="EMBL/GenBank/DDBJ databases">
        <title>Draft Whole-Genome sequence of the green sulfur bacterium Chlorobaculum thiosulfatiphilum DSM 249.</title>
        <authorList>
            <person name="Meyer T.E."/>
            <person name="Kyndt J.A."/>
        </authorList>
    </citation>
    <scope>NUCLEOTIDE SEQUENCE [LARGE SCALE GENOMIC DNA]</scope>
    <source>
        <strain evidence="2 3">DSM 249</strain>
    </source>
</reference>
<comment type="caution">
    <text evidence="2">The sequence shown here is derived from an EMBL/GenBank/DDBJ whole genome shotgun (WGS) entry which is preliminary data.</text>
</comment>
<feature type="transmembrane region" description="Helical" evidence="1">
    <location>
        <begin position="12"/>
        <end position="28"/>
    </location>
</feature>
<name>A0A5C4SA02_CHLTI</name>
<dbReference type="Proteomes" id="UP000308271">
    <property type="component" value="Unassembled WGS sequence"/>
</dbReference>
<dbReference type="InterPro" id="IPR025695">
    <property type="entry name" value="DoxX-like"/>
</dbReference>
<feature type="transmembrane region" description="Helical" evidence="1">
    <location>
        <begin position="105"/>
        <end position="122"/>
    </location>
</feature>
<organism evidence="2 3">
    <name type="scientific">Chlorobaculum thiosulfatiphilum</name>
    <name type="common">Chlorobium limicola f.sp. thiosulfatophilum</name>
    <dbReference type="NCBI Taxonomy" id="115852"/>
    <lineage>
        <taxon>Bacteria</taxon>
        <taxon>Pseudomonadati</taxon>
        <taxon>Chlorobiota</taxon>
        <taxon>Chlorobiia</taxon>
        <taxon>Chlorobiales</taxon>
        <taxon>Chlorobiaceae</taxon>
        <taxon>Chlorobaculum</taxon>
    </lineage>
</organism>
<accession>A0A5C4SA02</accession>
<dbReference type="Pfam" id="PF13781">
    <property type="entry name" value="DoxX_3"/>
    <property type="match status" value="1"/>
</dbReference>
<evidence type="ECO:0008006" key="4">
    <source>
        <dbReference type="Google" id="ProtNLM"/>
    </source>
</evidence>
<feature type="transmembrane region" description="Helical" evidence="1">
    <location>
        <begin position="76"/>
        <end position="93"/>
    </location>
</feature>
<keyword evidence="1" id="KW-1133">Transmembrane helix</keyword>